<dbReference type="OrthoDB" id="9909019at2759"/>
<comment type="catalytic activity">
    <reaction evidence="9 10">
        <text>L-cysteinyl-[protein] + hexadecanoyl-CoA = S-hexadecanoyl-L-cysteinyl-[protein] + CoA</text>
        <dbReference type="Rhea" id="RHEA:36683"/>
        <dbReference type="Rhea" id="RHEA-COMP:10131"/>
        <dbReference type="Rhea" id="RHEA-COMP:11032"/>
        <dbReference type="ChEBI" id="CHEBI:29950"/>
        <dbReference type="ChEBI" id="CHEBI:57287"/>
        <dbReference type="ChEBI" id="CHEBI:57379"/>
        <dbReference type="ChEBI" id="CHEBI:74151"/>
        <dbReference type="EC" id="2.3.1.225"/>
    </reaction>
</comment>
<comment type="caution">
    <text evidence="10">Lacks conserved residue(s) required for the propagation of feature annotation.</text>
</comment>
<evidence type="ECO:0000259" key="11">
    <source>
        <dbReference type="Pfam" id="PF01529"/>
    </source>
</evidence>
<keyword evidence="6" id="KW-0564">Palmitate</keyword>
<keyword evidence="4 10" id="KW-1133">Transmembrane helix</keyword>
<evidence type="ECO:0000256" key="6">
    <source>
        <dbReference type="ARBA" id="ARBA00023139"/>
    </source>
</evidence>
<feature type="transmembrane region" description="Helical" evidence="10">
    <location>
        <begin position="37"/>
        <end position="63"/>
    </location>
</feature>
<evidence type="ECO:0000313" key="13">
    <source>
        <dbReference type="Proteomes" id="UP000245609"/>
    </source>
</evidence>
<evidence type="ECO:0000256" key="5">
    <source>
        <dbReference type="ARBA" id="ARBA00023136"/>
    </source>
</evidence>
<dbReference type="PANTHER" id="PTHR22883">
    <property type="entry name" value="ZINC FINGER DHHC DOMAIN CONTAINING PROTEIN"/>
    <property type="match status" value="1"/>
</dbReference>
<dbReference type="GO" id="GO:0005783">
    <property type="term" value="C:endoplasmic reticulum"/>
    <property type="evidence" value="ECO:0007669"/>
    <property type="project" value="TreeGrafter"/>
</dbReference>
<evidence type="ECO:0000256" key="9">
    <source>
        <dbReference type="ARBA" id="ARBA00048048"/>
    </source>
</evidence>
<gene>
    <name evidence="12" type="ORF">BB560_002096</name>
</gene>
<protein>
    <recommendedName>
        <fullName evidence="10">Palmitoyltransferase</fullName>
        <ecNumber evidence="10">2.3.1.225</ecNumber>
    </recommendedName>
</protein>
<organism evidence="12 13">
    <name type="scientific">Smittium megazygosporum</name>
    <dbReference type="NCBI Taxonomy" id="133381"/>
    <lineage>
        <taxon>Eukaryota</taxon>
        <taxon>Fungi</taxon>
        <taxon>Fungi incertae sedis</taxon>
        <taxon>Zoopagomycota</taxon>
        <taxon>Kickxellomycotina</taxon>
        <taxon>Harpellomycetes</taxon>
        <taxon>Harpellales</taxon>
        <taxon>Legeriomycetaceae</taxon>
        <taxon>Smittium</taxon>
    </lineage>
</organism>
<evidence type="ECO:0000256" key="10">
    <source>
        <dbReference type="RuleBase" id="RU079119"/>
    </source>
</evidence>
<dbReference type="EC" id="2.3.1.225" evidence="10"/>
<comment type="domain">
    <text evidence="10">The DHHC domain is required for palmitoyltransferase activity.</text>
</comment>
<sequence>MQDIPARSKHCSYCNKCVAMLDHHCVWFNNCIGLSNYWSFLSFLVSITVLCIHGSVLIFYALLLSARNNYENPFFVKLNGLNSNSFLPVKDMLVVVMSGTTTNETDKWEQIYDAIDDRVLYIVYPNNKEDSPGVLEIIMGNPNKDTRKKELITSRKQIINIYNDGFLGNLNTIFFKNKLVNS</sequence>
<keyword evidence="3 10" id="KW-0812">Transmembrane</keyword>
<dbReference type="InterPro" id="IPR001594">
    <property type="entry name" value="Palmitoyltrfase_DHHC"/>
</dbReference>
<feature type="domain" description="Palmitoyltransferase DHHC" evidence="11">
    <location>
        <begin position="3"/>
        <end position="90"/>
    </location>
</feature>
<keyword evidence="5 10" id="KW-0472">Membrane</keyword>
<dbReference type="Pfam" id="PF01529">
    <property type="entry name" value="DHHC"/>
    <property type="match status" value="1"/>
</dbReference>
<proteinExistence type="inferred from homology"/>
<keyword evidence="13" id="KW-1185">Reference proteome</keyword>
<evidence type="ECO:0000256" key="4">
    <source>
        <dbReference type="ARBA" id="ARBA00022989"/>
    </source>
</evidence>
<dbReference type="InterPro" id="IPR039859">
    <property type="entry name" value="PFA4/ZDH16/20/ERF2-like"/>
</dbReference>
<dbReference type="AlphaFoldDB" id="A0A2T9ZFS6"/>
<dbReference type="GO" id="GO:0005794">
    <property type="term" value="C:Golgi apparatus"/>
    <property type="evidence" value="ECO:0007669"/>
    <property type="project" value="TreeGrafter"/>
</dbReference>
<keyword evidence="2 10" id="KW-0808">Transferase</keyword>
<dbReference type="EMBL" id="MBFS01000235">
    <property type="protein sequence ID" value="PVV03421.1"/>
    <property type="molecule type" value="Genomic_DNA"/>
</dbReference>
<evidence type="ECO:0000256" key="1">
    <source>
        <dbReference type="ARBA" id="ARBA00004141"/>
    </source>
</evidence>
<dbReference type="GO" id="GO:0016020">
    <property type="term" value="C:membrane"/>
    <property type="evidence" value="ECO:0007669"/>
    <property type="project" value="UniProtKB-SubCell"/>
</dbReference>
<keyword evidence="7" id="KW-0449">Lipoprotein</keyword>
<name>A0A2T9ZFS6_9FUNG</name>
<dbReference type="PROSITE" id="PS50216">
    <property type="entry name" value="DHHC"/>
    <property type="match status" value="1"/>
</dbReference>
<evidence type="ECO:0000256" key="3">
    <source>
        <dbReference type="ARBA" id="ARBA00022692"/>
    </source>
</evidence>
<dbReference type="GO" id="GO:0006612">
    <property type="term" value="P:protein targeting to membrane"/>
    <property type="evidence" value="ECO:0007669"/>
    <property type="project" value="TreeGrafter"/>
</dbReference>
<comment type="similarity">
    <text evidence="10">Belongs to the DHHC palmitoyltransferase family.</text>
</comment>
<keyword evidence="8 10" id="KW-0012">Acyltransferase</keyword>
<evidence type="ECO:0000256" key="2">
    <source>
        <dbReference type="ARBA" id="ARBA00022679"/>
    </source>
</evidence>
<accession>A0A2T9ZFS6</accession>
<evidence type="ECO:0000256" key="7">
    <source>
        <dbReference type="ARBA" id="ARBA00023288"/>
    </source>
</evidence>
<dbReference type="Proteomes" id="UP000245609">
    <property type="component" value="Unassembled WGS sequence"/>
</dbReference>
<evidence type="ECO:0000313" key="12">
    <source>
        <dbReference type="EMBL" id="PVV03421.1"/>
    </source>
</evidence>
<reference evidence="12 13" key="1">
    <citation type="journal article" date="2018" name="MBio">
        <title>Comparative Genomics Reveals the Core Gene Toolbox for the Fungus-Insect Symbiosis.</title>
        <authorList>
            <person name="Wang Y."/>
            <person name="Stata M."/>
            <person name="Wang W."/>
            <person name="Stajich J.E."/>
            <person name="White M.M."/>
            <person name="Moncalvo J.M."/>
        </authorList>
    </citation>
    <scope>NUCLEOTIDE SEQUENCE [LARGE SCALE GENOMIC DNA]</scope>
    <source>
        <strain evidence="12 13">SC-DP-2</strain>
    </source>
</reference>
<evidence type="ECO:0000256" key="8">
    <source>
        <dbReference type="ARBA" id="ARBA00023315"/>
    </source>
</evidence>
<dbReference type="GO" id="GO:0019706">
    <property type="term" value="F:protein-cysteine S-palmitoyltransferase activity"/>
    <property type="evidence" value="ECO:0007669"/>
    <property type="project" value="UniProtKB-EC"/>
</dbReference>
<comment type="subcellular location">
    <subcellularLocation>
        <location evidence="1">Membrane</location>
        <topology evidence="1">Multi-pass membrane protein</topology>
    </subcellularLocation>
</comment>
<comment type="caution">
    <text evidence="12">The sequence shown here is derived from an EMBL/GenBank/DDBJ whole genome shotgun (WGS) entry which is preliminary data.</text>
</comment>